<dbReference type="InterPro" id="IPR025827">
    <property type="entry name" value="Zn_ribbon_recom_dom"/>
</dbReference>
<feature type="region of interest" description="Disordered" evidence="3">
    <location>
        <begin position="1"/>
        <end position="43"/>
    </location>
</feature>
<dbReference type="CDD" id="cd00338">
    <property type="entry name" value="Ser_Recombinase"/>
    <property type="match status" value="1"/>
</dbReference>
<sequence length="550" mass="63917">ESENLTDESENLTDESENLTDESENLTDESENLTDESENLTDPVEVGYIRESTEEQASGTHALEQQQARVEDYGIKKSLIFSDVDSGAKIDRDALNQIMVLARERKIKRIVATRWDRLTRSYELYLQFKKILQEFNVELLLLDQGPVDLETASGEFFADMQVLFAVQERRMTQERVKRGFEHRRNQSKASGRPPWGYLNYQDKYQLNQNPCICLLEQRPDNYLELTQEPDNSTKLMALSRADIAKDVVQIFLKHRSLRKTLEHLYNKYGVARKNLFKNFNGRKVRVILVEAEELLFWKDVSGLKSWLINPVLEGHTAYKKINKNRYAQQAEAWDIRHDTHPTQKIVTQEESTAIREILEFNSTRHIRSNATFYLTGLIFCEVCGYKCILKRVSSHNLAYYGCRHSSAGCTNRKCVRIEKIEQTIIRELFIRANQFNTESYEPQNISFSSPRIQELEEQLVGINRVPGIESNPLLKQARKDICQQIEELLNQCQQRIPVDGTIHQIIGHPMARNINYWNTLTQSEREIFYSKLVERVVISNGEVISVSLKI</sequence>
<dbReference type="AlphaFoldDB" id="A0A951UCK5"/>
<dbReference type="Pfam" id="PF00239">
    <property type="entry name" value="Resolvase"/>
    <property type="match status" value="1"/>
</dbReference>
<dbReference type="PROSITE" id="PS51736">
    <property type="entry name" value="RECOMBINASES_3"/>
    <property type="match status" value="1"/>
</dbReference>
<dbReference type="EMBL" id="JAHHIF010000059">
    <property type="protein sequence ID" value="MBW4548340.1"/>
    <property type="molecule type" value="Genomic_DNA"/>
</dbReference>
<keyword evidence="2" id="KW-0233">DNA recombination</keyword>
<dbReference type="Pfam" id="PF13408">
    <property type="entry name" value="Zn_ribbon_recom"/>
    <property type="match status" value="1"/>
</dbReference>
<dbReference type="NCBIfam" id="NF041201">
    <property type="entry name" value="recomb_XisF"/>
    <property type="match status" value="1"/>
</dbReference>
<protein>
    <submittedName>
        <fullName evidence="5">Recombinase family protein</fullName>
    </submittedName>
</protein>
<evidence type="ECO:0000256" key="2">
    <source>
        <dbReference type="ARBA" id="ARBA00023172"/>
    </source>
</evidence>
<gene>
    <name evidence="5" type="ORF">KME25_28465</name>
</gene>
<dbReference type="InterPro" id="IPR038109">
    <property type="entry name" value="DNA_bind_recomb_sf"/>
</dbReference>
<dbReference type="InterPro" id="IPR011109">
    <property type="entry name" value="DNA_bind_recombinase_dom"/>
</dbReference>
<dbReference type="Gene3D" id="3.40.50.1390">
    <property type="entry name" value="Resolvase, N-terminal catalytic domain"/>
    <property type="match status" value="1"/>
</dbReference>
<reference evidence="5" key="2">
    <citation type="journal article" date="2022" name="Microbiol. Resour. Announc.">
        <title>Metagenome Sequencing to Explore Phylogenomics of Terrestrial Cyanobacteria.</title>
        <authorList>
            <person name="Ward R.D."/>
            <person name="Stajich J.E."/>
            <person name="Johansen J.R."/>
            <person name="Huntemann M."/>
            <person name="Clum A."/>
            <person name="Foster B."/>
            <person name="Foster B."/>
            <person name="Roux S."/>
            <person name="Palaniappan K."/>
            <person name="Varghese N."/>
            <person name="Mukherjee S."/>
            <person name="Reddy T.B.K."/>
            <person name="Daum C."/>
            <person name="Copeland A."/>
            <person name="Chen I.A."/>
            <person name="Ivanova N.N."/>
            <person name="Kyrpides N.C."/>
            <person name="Shapiro N."/>
            <person name="Eloe-Fadrosh E.A."/>
            <person name="Pietrasiak N."/>
        </authorList>
    </citation>
    <scope>NUCLEOTIDE SEQUENCE</scope>
    <source>
        <strain evidence="5">CPER-KK1</strain>
    </source>
</reference>
<proteinExistence type="predicted"/>
<dbReference type="PANTHER" id="PTHR30461">
    <property type="entry name" value="DNA-INVERTASE FROM LAMBDOID PROPHAGE"/>
    <property type="match status" value="1"/>
</dbReference>
<evidence type="ECO:0000313" key="6">
    <source>
        <dbReference type="Proteomes" id="UP000753908"/>
    </source>
</evidence>
<dbReference type="Proteomes" id="UP000753908">
    <property type="component" value="Unassembled WGS sequence"/>
</dbReference>
<dbReference type="SMART" id="SM00857">
    <property type="entry name" value="Resolvase"/>
    <property type="match status" value="1"/>
</dbReference>
<dbReference type="GO" id="GO:0000150">
    <property type="term" value="F:DNA strand exchange activity"/>
    <property type="evidence" value="ECO:0007669"/>
    <property type="project" value="InterPro"/>
</dbReference>
<organism evidence="5 6">
    <name type="scientific">Symplocastrum torsivum CPER-KK1</name>
    <dbReference type="NCBI Taxonomy" id="450513"/>
    <lineage>
        <taxon>Bacteria</taxon>
        <taxon>Bacillati</taxon>
        <taxon>Cyanobacteriota</taxon>
        <taxon>Cyanophyceae</taxon>
        <taxon>Oscillatoriophycideae</taxon>
        <taxon>Oscillatoriales</taxon>
        <taxon>Microcoleaceae</taxon>
        <taxon>Symplocastrum</taxon>
    </lineage>
</organism>
<feature type="domain" description="Resolvase/invertase-type recombinase catalytic" evidence="4">
    <location>
        <begin position="44"/>
        <end position="187"/>
    </location>
</feature>
<dbReference type="InterPro" id="IPR050639">
    <property type="entry name" value="SSR_resolvase"/>
</dbReference>
<dbReference type="GO" id="GO:0003677">
    <property type="term" value="F:DNA binding"/>
    <property type="evidence" value="ECO:0007669"/>
    <property type="project" value="UniProtKB-KW"/>
</dbReference>
<dbReference type="Pfam" id="PF07508">
    <property type="entry name" value="Recombinase"/>
    <property type="match status" value="1"/>
</dbReference>
<evidence type="ECO:0000313" key="5">
    <source>
        <dbReference type="EMBL" id="MBW4548340.1"/>
    </source>
</evidence>
<dbReference type="InterPro" id="IPR036162">
    <property type="entry name" value="Resolvase-like_N_sf"/>
</dbReference>
<dbReference type="InterPro" id="IPR006119">
    <property type="entry name" value="Resolv_N"/>
</dbReference>
<feature type="compositionally biased region" description="Acidic residues" evidence="3">
    <location>
        <begin position="1"/>
        <end position="39"/>
    </location>
</feature>
<name>A0A951UCK5_9CYAN</name>
<feature type="non-terminal residue" evidence="5">
    <location>
        <position position="1"/>
    </location>
</feature>
<keyword evidence="1" id="KW-0238">DNA-binding</keyword>
<evidence type="ECO:0000256" key="1">
    <source>
        <dbReference type="ARBA" id="ARBA00023125"/>
    </source>
</evidence>
<accession>A0A951UCK5</accession>
<evidence type="ECO:0000256" key="3">
    <source>
        <dbReference type="SAM" id="MobiDB-lite"/>
    </source>
</evidence>
<comment type="caution">
    <text evidence="5">The sequence shown here is derived from an EMBL/GenBank/DDBJ whole genome shotgun (WGS) entry which is preliminary data.</text>
</comment>
<evidence type="ECO:0000259" key="4">
    <source>
        <dbReference type="PROSITE" id="PS51736"/>
    </source>
</evidence>
<dbReference type="PANTHER" id="PTHR30461:SF2">
    <property type="entry name" value="SERINE RECOMBINASE PINE-RELATED"/>
    <property type="match status" value="1"/>
</dbReference>
<dbReference type="SUPFAM" id="SSF53041">
    <property type="entry name" value="Resolvase-like"/>
    <property type="match status" value="1"/>
</dbReference>
<dbReference type="Gene3D" id="3.90.1750.20">
    <property type="entry name" value="Putative Large Serine Recombinase, Chain B, Domain 2"/>
    <property type="match status" value="1"/>
</dbReference>
<reference evidence="5" key="1">
    <citation type="submission" date="2021-05" db="EMBL/GenBank/DDBJ databases">
        <authorList>
            <person name="Pietrasiak N."/>
            <person name="Ward R."/>
            <person name="Stajich J.E."/>
            <person name="Kurbessoian T."/>
        </authorList>
    </citation>
    <scope>NUCLEOTIDE SEQUENCE</scope>
    <source>
        <strain evidence="5">CPER-KK1</strain>
    </source>
</reference>